<feature type="transmembrane region" description="Helical" evidence="2">
    <location>
        <begin position="125"/>
        <end position="146"/>
    </location>
</feature>
<protein>
    <recommendedName>
        <fullName evidence="3">DUF7719 domain-containing protein</fullName>
    </recommendedName>
</protein>
<organism evidence="4 5">
    <name type="scientific">Pseudocercospora eumusae</name>
    <dbReference type="NCBI Taxonomy" id="321146"/>
    <lineage>
        <taxon>Eukaryota</taxon>
        <taxon>Fungi</taxon>
        <taxon>Dikarya</taxon>
        <taxon>Ascomycota</taxon>
        <taxon>Pezizomycotina</taxon>
        <taxon>Dothideomycetes</taxon>
        <taxon>Dothideomycetidae</taxon>
        <taxon>Mycosphaerellales</taxon>
        <taxon>Mycosphaerellaceae</taxon>
        <taxon>Pseudocercospora</taxon>
    </lineage>
</organism>
<keyword evidence="5" id="KW-1185">Reference proteome</keyword>
<keyword evidence="2" id="KW-0472">Membrane</keyword>
<keyword evidence="2" id="KW-0812">Transmembrane</keyword>
<proteinExistence type="predicted"/>
<dbReference type="EMBL" id="LFZN01000217">
    <property type="protein sequence ID" value="KXS95413.1"/>
    <property type="molecule type" value="Genomic_DNA"/>
</dbReference>
<feature type="transmembrane region" description="Helical" evidence="2">
    <location>
        <begin position="197"/>
        <end position="223"/>
    </location>
</feature>
<feature type="transmembrane region" description="Helical" evidence="2">
    <location>
        <begin position="158"/>
        <end position="177"/>
    </location>
</feature>
<evidence type="ECO:0000313" key="5">
    <source>
        <dbReference type="Proteomes" id="UP000070133"/>
    </source>
</evidence>
<evidence type="ECO:0000256" key="2">
    <source>
        <dbReference type="SAM" id="Phobius"/>
    </source>
</evidence>
<feature type="region of interest" description="Disordered" evidence="1">
    <location>
        <begin position="1"/>
        <end position="40"/>
    </location>
</feature>
<name>A0A139GYZ2_9PEZI</name>
<feature type="domain" description="DUF7719" evidence="3">
    <location>
        <begin position="160"/>
        <end position="227"/>
    </location>
</feature>
<evidence type="ECO:0000259" key="3">
    <source>
        <dbReference type="Pfam" id="PF24841"/>
    </source>
</evidence>
<reference evidence="4 5" key="1">
    <citation type="submission" date="2015-07" db="EMBL/GenBank/DDBJ databases">
        <title>Comparative genomics of the Sigatoka disease complex on banana suggests a link between parallel evolutionary changes in Pseudocercospora fijiensis and Pseudocercospora eumusae and increased virulence on the banana host.</title>
        <authorList>
            <person name="Chang T.-C."/>
            <person name="Salvucci A."/>
            <person name="Crous P.W."/>
            <person name="Stergiopoulos I."/>
        </authorList>
    </citation>
    <scope>NUCLEOTIDE SEQUENCE [LARGE SCALE GENOMIC DNA]</scope>
    <source>
        <strain evidence="4 5">CBS 114824</strain>
    </source>
</reference>
<feature type="transmembrane region" description="Helical" evidence="2">
    <location>
        <begin position="99"/>
        <end position="119"/>
    </location>
</feature>
<accession>A0A139GYZ2</accession>
<evidence type="ECO:0000256" key="1">
    <source>
        <dbReference type="SAM" id="MobiDB-lite"/>
    </source>
</evidence>
<dbReference type="InterPro" id="IPR056136">
    <property type="entry name" value="DUF7719"/>
</dbReference>
<dbReference type="Proteomes" id="UP000070133">
    <property type="component" value="Unassembled WGS sequence"/>
</dbReference>
<dbReference type="Pfam" id="PF24841">
    <property type="entry name" value="DUF7719"/>
    <property type="match status" value="1"/>
</dbReference>
<dbReference type="PANTHER" id="PTHR37846:SF1">
    <property type="entry name" value="DEACETYLASE-LIKE PROTEIN"/>
    <property type="match status" value="1"/>
</dbReference>
<dbReference type="STRING" id="321146.A0A139GYZ2"/>
<dbReference type="PANTHER" id="PTHR37846">
    <property type="entry name" value="YALI0B21296P"/>
    <property type="match status" value="1"/>
</dbReference>
<evidence type="ECO:0000313" key="4">
    <source>
        <dbReference type="EMBL" id="KXS95413.1"/>
    </source>
</evidence>
<dbReference type="OrthoDB" id="5597489at2759"/>
<gene>
    <name evidence="4" type="ORF">AC578_6757</name>
</gene>
<sequence length="229" mass="25513">MADEEKPKNRKERRAAAKESGKPIEPPSKQPKIKMTMPNYGARPQGKTLLDIYEEKKALLSKGQPFDTKYEDGLARDEGGNILEAGLGDGEPIGPVGDAIFWSVCLVMFHFTLDVLVYNQYAQDVVWSAIFKRSGTILPILFLVIYMMRSETARKFGVLRQILFLASAVVSGCYLIHAGNNYGYFAVMKQAPPVGTLWVYSVIELDLLFAVASVLMDLAFLLWGGYTVF</sequence>
<dbReference type="AlphaFoldDB" id="A0A139GYZ2"/>
<comment type="caution">
    <text evidence="4">The sequence shown here is derived from an EMBL/GenBank/DDBJ whole genome shotgun (WGS) entry which is preliminary data.</text>
</comment>
<keyword evidence="2" id="KW-1133">Transmembrane helix</keyword>